<dbReference type="RefSeq" id="WP_309729056.1">
    <property type="nucleotide sequence ID" value="NZ_JAVDQA010000006.1"/>
</dbReference>
<reference evidence="1 2" key="1">
    <citation type="submission" date="2023-07" db="EMBL/GenBank/DDBJ databases">
        <title>Genomic Encyclopedia of Type Strains, Phase IV (KMG-IV): sequencing the most valuable type-strain genomes for metagenomic binning, comparative biology and taxonomic classification.</title>
        <authorList>
            <person name="Goeker M."/>
        </authorList>
    </citation>
    <scope>NUCLEOTIDE SEQUENCE [LARGE SCALE GENOMIC DNA]</scope>
    <source>
        <strain evidence="1 2">DSM 102814</strain>
    </source>
</reference>
<organism evidence="1 2">
    <name type="scientific">Mesonia maritima</name>
    <dbReference type="NCBI Taxonomy" id="1793873"/>
    <lineage>
        <taxon>Bacteria</taxon>
        <taxon>Pseudomonadati</taxon>
        <taxon>Bacteroidota</taxon>
        <taxon>Flavobacteriia</taxon>
        <taxon>Flavobacteriales</taxon>
        <taxon>Flavobacteriaceae</taxon>
        <taxon>Mesonia</taxon>
    </lineage>
</organism>
<evidence type="ECO:0000313" key="2">
    <source>
        <dbReference type="Proteomes" id="UP001257659"/>
    </source>
</evidence>
<dbReference type="EMBL" id="JAVDQA010000006">
    <property type="protein sequence ID" value="MDR6301549.1"/>
    <property type="molecule type" value="Genomic_DNA"/>
</dbReference>
<name>A0ABU1K7G2_9FLAO</name>
<evidence type="ECO:0000313" key="1">
    <source>
        <dbReference type="EMBL" id="MDR6301549.1"/>
    </source>
</evidence>
<dbReference type="Pfam" id="PF19630">
    <property type="entry name" value="DUF6134"/>
    <property type="match status" value="1"/>
</dbReference>
<proteinExistence type="predicted"/>
<keyword evidence="2" id="KW-1185">Reference proteome</keyword>
<gene>
    <name evidence="1" type="ORF">GGR31_002218</name>
</gene>
<sequence length="196" mass="22700">MNKFLLLSFLSFCSISTLLGQEEKYRFNILHREKIIGELVAKKEVLEDKIIYSNRTEISTRIIAKIEVDYTYKVVYTNNSLAHAFALILLNDREKTNAYTEKTKTGYIFYEDDEAQHKIDSPITYSTVNLMFEEPLTITKVYAEEHGEFHQLKKVAKNIYEKTNSKGKTSLYKYKNGKLVEAEIDAGIISFKIVAE</sequence>
<comment type="caution">
    <text evidence="1">The sequence shown here is derived from an EMBL/GenBank/DDBJ whole genome shotgun (WGS) entry which is preliminary data.</text>
</comment>
<dbReference type="InterPro" id="IPR045767">
    <property type="entry name" value="DUF6134"/>
</dbReference>
<dbReference type="Proteomes" id="UP001257659">
    <property type="component" value="Unassembled WGS sequence"/>
</dbReference>
<protein>
    <submittedName>
        <fullName evidence="1">Uncharacterized protein</fullName>
    </submittedName>
</protein>
<accession>A0ABU1K7G2</accession>